<reference evidence="3 4" key="1">
    <citation type="journal article" date="2015" name="Sci. Rep.">
        <title>Chromosome-level genome map provides insights into diverse defense mechanisms in the medicinal fungus Ganoderma sinense.</title>
        <authorList>
            <person name="Zhu Y."/>
            <person name="Xu J."/>
            <person name="Sun C."/>
            <person name="Zhou S."/>
            <person name="Xu H."/>
            <person name="Nelson D.R."/>
            <person name="Qian J."/>
            <person name="Song J."/>
            <person name="Luo H."/>
            <person name="Xiang L."/>
            <person name="Li Y."/>
            <person name="Xu Z."/>
            <person name="Ji A."/>
            <person name="Wang L."/>
            <person name="Lu S."/>
            <person name="Hayward A."/>
            <person name="Sun W."/>
            <person name="Li X."/>
            <person name="Schwartz D.C."/>
            <person name="Wang Y."/>
            <person name="Chen S."/>
        </authorList>
    </citation>
    <scope>NUCLEOTIDE SEQUENCE [LARGE SCALE GENOMIC DNA]</scope>
    <source>
        <strain evidence="3 4">ZZ0214-1</strain>
    </source>
</reference>
<keyword evidence="1" id="KW-0472">Membrane</keyword>
<dbReference type="OrthoDB" id="2535105at2759"/>
<dbReference type="EMBL" id="AYKW01000004">
    <property type="protein sequence ID" value="PIL35063.1"/>
    <property type="molecule type" value="Genomic_DNA"/>
</dbReference>
<feature type="transmembrane region" description="Helical" evidence="1">
    <location>
        <begin position="171"/>
        <end position="195"/>
    </location>
</feature>
<organism evidence="3 4">
    <name type="scientific">Ganoderma sinense ZZ0214-1</name>
    <dbReference type="NCBI Taxonomy" id="1077348"/>
    <lineage>
        <taxon>Eukaryota</taxon>
        <taxon>Fungi</taxon>
        <taxon>Dikarya</taxon>
        <taxon>Basidiomycota</taxon>
        <taxon>Agaricomycotina</taxon>
        <taxon>Agaricomycetes</taxon>
        <taxon>Polyporales</taxon>
        <taxon>Polyporaceae</taxon>
        <taxon>Ganoderma</taxon>
    </lineage>
</organism>
<feature type="transmembrane region" description="Helical" evidence="1">
    <location>
        <begin position="60"/>
        <end position="81"/>
    </location>
</feature>
<dbReference type="InterPro" id="IPR045339">
    <property type="entry name" value="DUF6534"/>
</dbReference>
<evidence type="ECO:0000256" key="1">
    <source>
        <dbReference type="SAM" id="Phobius"/>
    </source>
</evidence>
<proteinExistence type="predicted"/>
<dbReference type="Proteomes" id="UP000230002">
    <property type="component" value="Unassembled WGS sequence"/>
</dbReference>
<gene>
    <name evidence="3" type="ORF">GSI_02850</name>
</gene>
<evidence type="ECO:0000259" key="2">
    <source>
        <dbReference type="Pfam" id="PF20152"/>
    </source>
</evidence>
<feature type="transmembrane region" description="Helical" evidence="1">
    <location>
        <begin position="216"/>
        <end position="237"/>
    </location>
</feature>
<keyword evidence="1" id="KW-1133">Transmembrane helix</keyword>
<keyword evidence="4" id="KW-1185">Reference proteome</keyword>
<feature type="transmembrane region" description="Helical" evidence="1">
    <location>
        <begin position="131"/>
        <end position="151"/>
    </location>
</feature>
<feature type="transmembrane region" description="Helical" evidence="1">
    <location>
        <begin position="27"/>
        <end position="48"/>
    </location>
</feature>
<comment type="caution">
    <text evidence="3">The sequence shown here is derived from an EMBL/GenBank/DDBJ whole genome shotgun (WGS) entry which is preliminary data.</text>
</comment>
<evidence type="ECO:0000313" key="3">
    <source>
        <dbReference type="EMBL" id="PIL35063.1"/>
    </source>
</evidence>
<dbReference type="STRING" id="1077348.A0A2G8SMW3"/>
<dbReference type="Pfam" id="PF20152">
    <property type="entry name" value="DUF6534"/>
    <property type="match status" value="1"/>
</dbReference>
<keyword evidence="1" id="KW-0812">Transmembrane</keyword>
<dbReference type="PANTHER" id="PTHR40465">
    <property type="entry name" value="CHROMOSOME 1, WHOLE GENOME SHOTGUN SEQUENCE"/>
    <property type="match status" value="1"/>
</dbReference>
<evidence type="ECO:0000313" key="4">
    <source>
        <dbReference type="Proteomes" id="UP000230002"/>
    </source>
</evidence>
<feature type="transmembrane region" description="Helical" evidence="1">
    <location>
        <begin position="101"/>
        <end position="124"/>
    </location>
</feature>
<dbReference type="PANTHER" id="PTHR40465:SF1">
    <property type="entry name" value="DUF6534 DOMAIN-CONTAINING PROTEIN"/>
    <property type="match status" value="1"/>
</dbReference>
<feature type="domain" description="DUF6534" evidence="2">
    <location>
        <begin position="181"/>
        <end position="265"/>
    </location>
</feature>
<protein>
    <recommendedName>
        <fullName evidence="2">DUF6534 domain-containing protein</fullName>
    </recommendedName>
</protein>
<sequence length="330" mass="35799">MDSDSPVLLTLSSLIVSRIKEALGCGIVALVVSTGVYGITILQAYIYFRSSGKDSGRLRSFVALLFILDTTSLVLAVDALWEYIVTDFGETWLLLQLPRVLAFENGITYLIATLTQCFFAYRLWGLSRGNVLLVTSIVILSFVSLGMAIVVCVRNYTDPGFPELATLEMRWLIGLANGLSVPCDVLITVGLSYYLNSKRTGFKRTDSIINRPIIYAVNRGALTAICQAGLTIVFIAFPGHLFHLPFDLLSGKLYCNTLFATLNAQKAIRVDGDNVMEANSLVLNLSRANAAAAWNGTGQRAPSERTGDSTLTGSLKIMGSERMQAGVSDA</sequence>
<name>A0A2G8SMW3_9APHY</name>
<accession>A0A2G8SMW3</accession>
<dbReference type="AlphaFoldDB" id="A0A2G8SMW3"/>